<accession>A0ABX8GWH2</accession>
<dbReference type="InterPro" id="IPR012910">
    <property type="entry name" value="Plug_dom"/>
</dbReference>
<proteinExistence type="predicted"/>
<evidence type="ECO:0000313" key="3">
    <source>
        <dbReference type="Proteomes" id="UP000682802"/>
    </source>
</evidence>
<dbReference type="Pfam" id="PF07715">
    <property type="entry name" value="Plug"/>
    <property type="match status" value="1"/>
</dbReference>
<keyword evidence="2" id="KW-0675">Receptor</keyword>
<dbReference type="Gene3D" id="2.60.40.1120">
    <property type="entry name" value="Carboxypeptidase-like, regulatory domain"/>
    <property type="match status" value="1"/>
</dbReference>
<feature type="domain" description="TonB-dependent receptor plug" evidence="1">
    <location>
        <begin position="160"/>
        <end position="230"/>
    </location>
</feature>
<dbReference type="EMBL" id="CP076128">
    <property type="protein sequence ID" value="QWG07951.1"/>
    <property type="molecule type" value="Genomic_DNA"/>
</dbReference>
<organism evidence="2 3">
    <name type="scientific">Flammeovirga kamogawensis</name>
    <dbReference type="NCBI Taxonomy" id="373891"/>
    <lineage>
        <taxon>Bacteria</taxon>
        <taxon>Pseudomonadati</taxon>
        <taxon>Bacteroidota</taxon>
        <taxon>Cytophagia</taxon>
        <taxon>Cytophagales</taxon>
        <taxon>Flammeovirgaceae</taxon>
        <taxon>Flammeovirga</taxon>
    </lineage>
</organism>
<dbReference type="InterPro" id="IPR008969">
    <property type="entry name" value="CarboxyPept-like_regulatory"/>
</dbReference>
<name>A0ABX8GWH2_9BACT</name>
<evidence type="ECO:0000259" key="1">
    <source>
        <dbReference type="Pfam" id="PF07715"/>
    </source>
</evidence>
<reference evidence="2 3" key="1">
    <citation type="submission" date="2021-05" db="EMBL/GenBank/DDBJ databases">
        <title>Comparative genomic studies on the polysaccharide-degrading batcterial strains of the Flammeovirga genus.</title>
        <authorList>
            <person name="Zewei F."/>
            <person name="Zheng Z."/>
            <person name="Yu L."/>
            <person name="Ruyue G."/>
            <person name="Yanhong M."/>
            <person name="Yuanyuan C."/>
            <person name="Jingyan G."/>
            <person name="Wenjun H."/>
        </authorList>
    </citation>
    <scope>NUCLEOTIDE SEQUENCE [LARGE SCALE GENOMIC DNA]</scope>
    <source>
        <strain evidence="2 3">YS10</strain>
    </source>
</reference>
<sequence>MLKSLKLSILLFFTFVSFFSISNELKAQTATLRGVVMDSLGNPIKSALVQEGSTNSNFYLTNDKGAYILTIPSDSTVTIFFNHPSFSPRAFQVALYKDEIKTLDTKLFKQIYQLSEVKIIDSREVETRDEAGTIYVKGEDLREIPVGYGEFTQQLVASGALGIASNNELSSDYSVRGGSFDENLVYVNNIEIYRPFIARAGQQEGLSFVNTNMVQEIEFSSGGWQSKYGDKLSSSLNIQYKKPLNFGGTLEASLLGGSLTLEGASKNKKHTAIVGARYKSTEYLLSTLQTQGEYKPKFGDVQSYFSFDLSGKDKYGKTYLDAILSYGVNRYSVFPSTRSTNFQTGEGVSNLTIAFEGKEQLDYDTFQGGLKLIHNFNDNFSSNLITSAMITQERERSNLESGYRICDLDGTNSGINGCVTEKGLGGEYLYSRNTLKGKVFIVENRNELIHNDLFKTEFGVQVKFEDINDNLNEYSFLDSADYIISVEDQIKTTNSLQSQRYSAYAQTTYRSLNDKHAITLGVRGTFWSINQELNISPRVQYSFNPEWEKDFVFTFASGVYYQPPFYREMRRPDGTVNMDLKAQGSLHFMGGFDYNFKQWGRPFKLISEVYYKQLWNVVPYDVDNIRIRYSGENEGVAYAAGIDTRLSGEFIPGTQSWVSLSVMSTKEKIDGDPRGYIRRPTDQRVTFAMFFQDHLPNNPSMRMNLRFMYGSGLPFGPPDNPELRNSFSGGNDYMRLDVGLLKIIALNKHSENPNEEFMKNLSIGLEILNVLGNNNVISHTWVSTYDGTQYAVPNTLSQRFFNVKMILHL</sequence>
<dbReference type="SUPFAM" id="SSF56935">
    <property type="entry name" value="Porins"/>
    <property type="match status" value="1"/>
</dbReference>
<protein>
    <submittedName>
        <fullName evidence="2">TonB-dependent receptor</fullName>
    </submittedName>
</protein>
<gene>
    <name evidence="2" type="ORF">KM029_03175</name>
</gene>
<evidence type="ECO:0000313" key="2">
    <source>
        <dbReference type="EMBL" id="QWG07951.1"/>
    </source>
</evidence>
<dbReference type="Gene3D" id="2.170.130.10">
    <property type="entry name" value="TonB-dependent receptor, plug domain"/>
    <property type="match status" value="1"/>
</dbReference>
<dbReference type="RefSeq" id="WP_144075336.1">
    <property type="nucleotide sequence ID" value="NZ_CP076128.1"/>
</dbReference>
<dbReference type="Proteomes" id="UP000682802">
    <property type="component" value="Chromosome 1"/>
</dbReference>
<dbReference type="SUPFAM" id="SSF49464">
    <property type="entry name" value="Carboxypeptidase regulatory domain-like"/>
    <property type="match status" value="1"/>
</dbReference>
<dbReference type="InterPro" id="IPR037066">
    <property type="entry name" value="Plug_dom_sf"/>
</dbReference>
<keyword evidence="3" id="KW-1185">Reference proteome</keyword>